<name>A0A380T867_9ZZZZ</name>
<dbReference type="GO" id="GO:0007165">
    <property type="term" value="P:signal transduction"/>
    <property type="evidence" value="ECO:0007669"/>
    <property type="project" value="InterPro"/>
</dbReference>
<dbReference type="SMART" id="SM00260">
    <property type="entry name" value="CheW"/>
    <property type="match status" value="1"/>
</dbReference>
<dbReference type="PANTHER" id="PTHR22617:SF23">
    <property type="entry name" value="CHEMOTAXIS PROTEIN CHEW"/>
    <property type="match status" value="1"/>
</dbReference>
<gene>
    <name evidence="2" type="primary">cheW</name>
    <name evidence="2" type="ORF">DF3PB_10024</name>
</gene>
<protein>
    <submittedName>
        <fullName evidence="2">Chemotaxis protein cheW</fullName>
    </submittedName>
</protein>
<dbReference type="Gene3D" id="2.40.50.180">
    <property type="entry name" value="CheA-289, Domain 4"/>
    <property type="match status" value="1"/>
</dbReference>
<dbReference type="EMBL" id="UIDG01000001">
    <property type="protein sequence ID" value="SUS03271.1"/>
    <property type="molecule type" value="Genomic_DNA"/>
</dbReference>
<dbReference type="SUPFAM" id="SSF50341">
    <property type="entry name" value="CheW-like"/>
    <property type="match status" value="1"/>
</dbReference>
<dbReference type="GO" id="GO:0006935">
    <property type="term" value="P:chemotaxis"/>
    <property type="evidence" value="ECO:0007669"/>
    <property type="project" value="InterPro"/>
</dbReference>
<evidence type="ECO:0000259" key="1">
    <source>
        <dbReference type="PROSITE" id="PS50851"/>
    </source>
</evidence>
<evidence type="ECO:0000313" key="2">
    <source>
        <dbReference type="EMBL" id="SUS03271.1"/>
    </source>
</evidence>
<dbReference type="Pfam" id="PF01584">
    <property type="entry name" value="CheW"/>
    <property type="match status" value="1"/>
</dbReference>
<dbReference type="AlphaFoldDB" id="A0A380T867"/>
<dbReference type="PANTHER" id="PTHR22617">
    <property type="entry name" value="CHEMOTAXIS SENSOR HISTIDINE KINASE-RELATED"/>
    <property type="match status" value="1"/>
</dbReference>
<dbReference type="GO" id="GO:0005829">
    <property type="term" value="C:cytosol"/>
    <property type="evidence" value="ECO:0007669"/>
    <property type="project" value="TreeGrafter"/>
</dbReference>
<feature type="domain" description="CheW-like" evidence="1">
    <location>
        <begin position="11"/>
        <end position="155"/>
    </location>
</feature>
<reference evidence="2" key="1">
    <citation type="submission" date="2018-07" db="EMBL/GenBank/DDBJ databases">
        <authorList>
            <person name="Quirk P.G."/>
            <person name="Krulwich T.A."/>
        </authorList>
    </citation>
    <scope>NUCLEOTIDE SEQUENCE</scope>
</reference>
<organism evidence="2">
    <name type="scientific">metagenome</name>
    <dbReference type="NCBI Taxonomy" id="256318"/>
    <lineage>
        <taxon>unclassified sequences</taxon>
        <taxon>metagenomes</taxon>
    </lineage>
</organism>
<dbReference type="InterPro" id="IPR002545">
    <property type="entry name" value="CheW-lke_dom"/>
</dbReference>
<dbReference type="InterPro" id="IPR039315">
    <property type="entry name" value="CheW"/>
</dbReference>
<dbReference type="InterPro" id="IPR036061">
    <property type="entry name" value="CheW-like_dom_sf"/>
</dbReference>
<sequence length="159" mass="17295">MTDTTLPPTSDLEFVTMSVGDTHLGVPVMQVRDVLDTPVIYRVPLAPPEILGSINLRGRIVTAIDLRARLDLPRRPEGARCMCVIVERSSGAATEPYALLVDEVGDVLSMPASAYEANPVTLAERWRALCRGLYRREASLLIVLDVDTLLDIPAAKDAA</sequence>
<accession>A0A380T867</accession>
<proteinExistence type="predicted"/>
<dbReference type="Gene3D" id="2.30.30.40">
    <property type="entry name" value="SH3 Domains"/>
    <property type="match status" value="1"/>
</dbReference>
<dbReference type="PROSITE" id="PS50851">
    <property type="entry name" value="CHEW"/>
    <property type="match status" value="1"/>
</dbReference>